<name>A0ACB7P7H4_9PEZI</name>
<accession>A0ACB7P7H4</accession>
<evidence type="ECO:0000313" key="1">
    <source>
        <dbReference type="EMBL" id="KAH6632270.1"/>
    </source>
</evidence>
<evidence type="ECO:0000313" key="2">
    <source>
        <dbReference type="Proteomes" id="UP000724584"/>
    </source>
</evidence>
<dbReference type="EMBL" id="JAGIZQ010000004">
    <property type="protein sequence ID" value="KAH6632270.1"/>
    <property type="molecule type" value="Genomic_DNA"/>
</dbReference>
<proteinExistence type="predicted"/>
<keyword evidence="2" id="KW-1185">Reference proteome</keyword>
<comment type="caution">
    <text evidence="1">The sequence shown here is derived from an EMBL/GenBank/DDBJ whole genome shotgun (WGS) entry which is preliminary data.</text>
</comment>
<reference evidence="1 2" key="1">
    <citation type="journal article" date="2021" name="Nat. Commun.">
        <title>Genetic determinants of endophytism in the Arabidopsis root mycobiome.</title>
        <authorList>
            <person name="Mesny F."/>
            <person name="Miyauchi S."/>
            <person name="Thiergart T."/>
            <person name="Pickel B."/>
            <person name="Atanasova L."/>
            <person name="Karlsson M."/>
            <person name="Huettel B."/>
            <person name="Barry K.W."/>
            <person name="Haridas S."/>
            <person name="Chen C."/>
            <person name="Bauer D."/>
            <person name="Andreopoulos W."/>
            <person name="Pangilinan J."/>
            <person name="LaButti K."/>
            <person name="Riley R."/>
            <person name="Lipzen A."/>
            <person name="Clum A."/>
            <person name="Drula E."/>
            <person name="Henrissat B."/>
            <person name="Kohler A."/>
            <person name="Grigoriev I.V."/>
            <person name="Martin F.M."/>
            <person name="Hacquard S."/>
        </authorList>
    </citation>
    <scope>NUCLEOTIDE SEQUENCE [LARGE SCALE GENOMIC DNA]</scope>
    <source>
        <strain evidence="1 2">MPI-SDFR-AT-0079</strain>
    </source>
</reference>
<protein>
    <submittedName>
        <fullName evidence="1">Uncharacterized protein</fullName>
    </submittedName>
</protein>
<sequence length="618" mass="69918">MTSLVRRVRQPAPAGFERSATESQNHKIAPEDDESSILSTSSRAIPVRKQRRRRTLASLPPEIHLLIVEHLIYPDALSLKHTNRYFYNVVDTGVELKVEWLMERRLLHLECPSDSRCDLGSDLRFCRGSVKCHPDQGARPSVCLQLDYQKCSTNAIRQPATSSTAFPSPTLVPFNNTGSALATMNARTNLMGLPTEILCMIAEWVATRFDDSTPLDQYSKAGVKSLSLVNRRFRNICLLFLRRVRMWMAEDDLPQHIQNIRIKGQGPQGLLHQSTCIGSRIIHTFGRKINPWMREKIIVELSLLLLEMPRLTDLRYQSFPTVKSLYVRTASQMSGIFPCFPNLEAVNFNIHGGTGQGHPSRLSREIIALKGGFPRLRAMSIFKSTVKGWTAADIKAIVLQFPRIERLFLEGCLGTDVVSMDVNSQDIALLFAPLRSLRHLALTDELFCPVTRHYTRLPKTHPSNPSGRWHRMAGPFFTTMPNLQELCIGRQVDFKALVFHRALPPKPAEAQEAGPATTEEQFGVRVVRAYTDPPDKTRFDCPPATWGGDKRIWWPSFGPVPGVADMGVPDGEPGEIEFLDIEDEEDSVQPVTWLGYQEMLLDHCETSFWDAEWLRVIR</sequence>
<gene>
    <name evidence="1" type="ORF">F5144DRAFT_593061</name>
</gene>
<dbReference type="Proteomes" id="UP000724584">
    <property type="component" value="Unassembled WGS sequence"/>
</dbReference>
<organism evidence="1 2">
    <name type="scientific">Chaetomium tenue</name>
    <dbReference type="NCBI Taxonomy" id="1854479"/>
    <lineage>
        <taxon>Eukaryota</taxon>
        <taxon>Fungi</taxon>
        <taxon>Dikarya</taxon>
        <taxon>Ascomycota</taxon>
        <taxon>Pezizomycotina</taxon>
        <taxon>Sordariomycetes</taxon>
        <taxon>Sordariomycetidae</taxon>
        <taxon>Sordariales</taxon>
        <taxon>Chaetomiaceae</taxon>
        <taxon>Chaetomium</taxon>
    </lineage>
</organism>